<dbReference type="Gene3D" id="4.10.60.10">
    <property type="entry name" value="Zinc finger, CCHC-type"/>
    <property type="match status" value="1"/>
</dbReference>
<feature type="compositionally biased region" description="Polar residues" evidence="3">
    <location>
        <begin position="470"/>
        <end position="485"/>
    </location>
</feature>
<evidence type="ECO:0000256" key="3">
    <source>
        <dbReference type="SAM" id="MobiDB-lite"/>
    </source>
</evidence>
<feature type="region of interest" description="Disordered" evidence="3">
    <location>
        <begin position="520"/>
        <end position="557"/>
    </location>
</feature>
<dbReference type="Pfam" id="PF00098">
    <property type="entry name" value="zf-CCHC"/>
    <property type="match status" value="1"/>
</dbReference>
<gene>
    <name evidence="5" type="ORF">A4X13_0g9086</name>
</gene>
<dbReference type="SMART" id="SM00343">
    <property type="entry name" value="ZnF_C2HC"/>
    <property type="match status" value="1"/>
</dbReference>
<dbReference type="SUPFAM" id="SSF57756">
    <property type="entry name" value="Retrovirus zinc finger-like domains"/>
    <property type="match status" value="1"/>
</dbReference>
<keyword evidence="2" id="KW-0862">Zinc</keyword>
<name>A0A8T8SBG2_9BASI</name>
<feature type="region of interest" description="Disordered" evidence="3">
    <location>
        <begin position="405"/>
        <end position="495"/>
    </location>
</feature>
<accession>A0A8T8SBG2</accession>
<feature type="compositionally biased region" description="Basic and acidic residues" evidence="3">
    <location>
        <begin position="527"/>
        <end position="536"/>
    </location>
</feature>
<dbReference type="Proteomes" id="UP000077521">
    <property type="component" value="Unassembled WGS sequence"/>
</dbReference>
<keyword evidence="1" id="KW-0507">mRNA processing</keyword>
<sequence length="557" mass="62171">MAPKKRKDLDNNRDAVLDDNNAVIDNSSTVDDAHLGEAQAHGIRASSTLSGGLEAEHLERGHGHGNSEINTIRQEDITDDNDNFSATSQTRLQIEQQAPETMTTEEIELEIRILTLRQTLLKNKRVQERTPEPQILPRQASTPQASAPRASVPTETDSMLRERQDERLRRAGLLPPRAHEARQARHSAATPTIRHPSAPASPPTLLLNGIDRKVADIMNSTDKPGSNNVGEKSELSRLGIKVAGPDKWKGERSLQTFMDWTQSVAHYFSLYSPMSERLKIQLIGGYLLGDPLDWYWRHVAPTAQQWSAADVMVALRRQFLVDELSRQAADKFETMEQGSKDIHAFQADLLRLADQMTEYPSPIALNRRLLNGMKHSLSAAIIANRGIDAEVSAWEDIVQAAMDQERANRQAGIRSKIVTTRDNDNERSDQETQKSSIKTDSPAAPYITTQTKPTAPQPTTGTYRRPFYGNRSTDPPSRPTASGTLRPTGPKPTDQCRSCGGLGHWASDCPARLRTNLVSIDDDTQDPYDKEWDDYPTRLPTTNDDDNEPRVLFLDDE</sequence>
<dbReference type="EMBL" id="LWDF02002129">
    <property type="protein sequence ID" value="KAE8236626.1"/>
    <property type="molecule type" value="Genomic_DNA"/>
</dbReference>
<evidence type="ECO:0000256" key="1">
    <source>
        <dbReference type="ARBA" id="ARBA00022664"/>
    </source>
</evidence>
<feature type="compositionally biased region" description="Basic and acidic residues" evidence="3">
    <location>
        <begin position="419"/>
        <end position="432"/>
    </location>
</feature>
<keyword evidence="2" id="KW-0479">Metal-binding</keyword>
<dbReference type="GO" id="GO:0003676">
    <property type="term" value="F:nucleic acid binding"/>
    <property type="evidence" value="ECO:0007669"/>
    <property type="project" value="InterPro"/>
</dbReference>
<organism evidence="5 6">
    <name type="scientific">Tilletia indica</name>
    <dbReference type="NCBI Taxonomy" id="43049"/>
    <lineage>
        <taxon>Eukaryota</taxon>
        <taxon>Fungi</taxon>
        <taxon>Dikarya</taxon>
        <taxon>Basidiomycota</taxon>
        <taxon>Ustilaginomycotina</taxon>
        <taxon>Exobasidiomycetes</taxon>
        <taxon>Tilletiales</taxon>
        <taxon>Tilletiaceae</taxon>
        <taxon>Tilletia</taxon>
    </lineage>
</organism>
<comment type="caution">
    <text evidence="5">The sequence shown here is derived from an EMBL/GenBank/DDBJ whole genome shotgun (WGS) entry which is preliminary data.</text>
</comment>
<evidence type="ECO:0000313" key="5">
    <source>
        <dbReference type="EMBL" id="KAE8236626.1"/>
    </source>
</evidence>
<dbReference type="InterPro" id="IPR001878">
    <property type="entry name" value="Znf_CCHC"/>
</dbReference>
<dbReference type="PROSITE" id="PS50158">
    <property type="entry name" value="ZF_CCHC"/>
    <property type="match status" value="1"/>
</dbReference>
<keyword evidence="6" id="KW-1185">Reference proteome</keyword>
<dbReference type="GO" id="GO:0006397">
    <property type="term" value="P:mRNA processing"/>
    <property type="evidence" value="ECO:0007669"/>
    <property type="project" value="UniProtKB-KW"/>
</dbReference>
<evidence type="ECO:0000313" key="6">
    <source>
        <dbReference type="Proteomes" id="UP000077521"/>
    </source>
</evidence>
<dbReference type="AlphaFoldDB" id="A0A8T8SBG2"/>
<reference evidence="5" key="2">
    <citation type="journal article" date="2019" name="IMA Fungus">
        <title>Genome sequencing and comparison of five Tilletia species to identify candidate genes for the detection of regulated species infecting wheat.</title>
        <authorList>
            <person name="Nguyen H.D.T."/>
            <person name="Sultana T."/>
            <person name="Kesanakurti P."/>
            <person name="Hambleton S."/>
        </authorList>
    </citation>
    <scope>NUCLEOTIDE SEQUENCE</scope>
    <source>
        <strain evidence="5">DAOMC 236416</strain>
    </source>
</reference>
<evidence type="ECO:0000259" key="4">
    <source>
        <dbReference type="PROSITE" id="PS50158"/>
    </source>
</evidence>
<feature type="region of interest" description="Disordered" evidence="3">
    <location>
        <begin position="125"/>
        <end position="161"/>
    </location>
</feature>
<dbReference type="GO" id="GO:0008270">
    <property type="term" value="F:zinc ion binding"/>
    <property type="evidence" value="ECO:0007669"/>
    <property type="project" value="UniProtKB-KW"/>
</dbReference>
<evidence type="ECO:0000256" key="2">
    <source>
        <dbReference type="PROSITE-ProRule" id="PRU00047"/>
    </source>
</evidence>
<proteinExistence type="predicted"/>
<dbReference type="InterPro" id="IPR036875">
    <property type="entry name" value="Znf_CCHC_sf"/>
</dbReference>
<feature type="domain" description="CCHC-type" evidence="4">
    <location>
        <begin position="496"/>
        <end position="510"/>
    </location>
</feature>
<protein>
    <recommendedName>
        <fullName evidence="4">CCHC-type domain-containing protein</fullName>
    </recommendedName>
</protein>
<feature type="compositionally biased region" description="Low complexity" evidence="3">
    <location>
        <begin position="448"/>
        <end position="462"/>
    </location>
</feature>
<reference evidence="5" key="1">
    <citation type="submission" date="2016-04" db="EMBL/GenBank/DDBJ databases">
        <authorList>
            <person name="Nguyen H.D."/>
            <person name="Samba Siva P."/>
            <person name="Cullis J."/>
            <person name="Levesque C.A."/>
            <person name="Hambleton S."/>
        </authorList>
    </citation>
    <scope>NUCLEOTIDE SEQUENCE</scope>
    <source>
        <strain evidence="5">DAOMC 236416</strain>
    </source>
</reference>
<keyword evidence="2" id="KW-0863">Zinc-finger</keyword>